<evidence type="ECO:0000256" key="1">
    <source>
        <dbReference type="SAM" id="MobiDB-lite"/>
    </source>
</evidence>
<gene>
    <name evidence="2" type="ORF">PoB_000129000</name>
</gene>
<accession>A0AAV3XWJ1</accession>
<evidence type="ECO:0000313" key="3">
    <source>
        <dbReference type="Proteomes" id="UP000735302"/>
    </source>
</evidence>
<evidence type="ECO:0000313" key="2">
    <source>
        <dbReference type="EMBL" id="GFN74784.1"/>
    </source>
</evidence>
<proteinExistence type="predicted"/>
<protein>
    <submittedName>
        <fullName evidence="2">Uncharacterized protein</fullName>
    </submittedName>
</protein>
<feature type="region of interest" description="Disordered" evidence="1">
    <location>
        <begin position="1"/>
        <end position="50"/>
    </location>
</feature>
<keyword evidence="3" id="KW-1185">Reference proteome</keyword>
<reference evidence="2 3" key="1">
    <citation type="journal article" date="2021" name="Elife">
        <title>Chloroplast acquisition without the gene transfer in kleptoplastic sea slugs, Plakobranchus ocellatus.</title>
        <authorList>
            <person name="Maeda T."/>
            <person name="Takahashi S."/>
            <person name="Yoshida T."/>
            <person name="Shimamura S."/>
            <person name="Takaki Y."/>
            <person name="Nagai Y."/>
            <person name="Toyoda A."/>
            <person name="Suzuki Y."/>
            <person name="Arimoto A."/>
            <person name="Ishii H."/>
            <person name="Satoh N."/>
            <person name="Nishiyama T."/>
            <person name="Hasebe M."/>
            <person name="Maruyama T."/>
            <person name="Minagawa J."/>
            <person name="Obokata J."/>
            <person name="Shigenobu S."/>
        </authorList>
    </citation>
    <scope>NUCLEOTIDE SEQUENCE [LARGE SCALE GENOMIC DNA]</scope>
</reference>
<organism evidence="2 3">
    <name type="scientific">Plakobranchus ocellatus</name>
    <dbReference type="NCBI Taxonomy" id="259542"/>
    <lineage>
        <taxon>Eukaryota</taxon>
        <taxon>Metazoa</taxon>
        <taxon>Spiralia</taxon>
        <taxon>Lophotrochozoa</taxon>
        <taxon>Mollusca</taxon>
        <taxon>Gastropoda</taxon>
        <taxon>Heterobranchia</taxon>
        <taxon>Euthyneura</taxon>
        <taxon>Panpulmonata</taxon>
        <taxon>Sacoglossa</taxon>
        <taxon>Placobranchoidea</taxon>
        <taxon>Plakobranchidae</taxon>
        <taxon>Plakobranchus</taxon>
    </lineage>
</organism>
<name>A0AAV3XWJ1_9GAST</name>
<comment type="caution">
    <text evidence="2">The sequence shown here is derived from an EMBL/GenBank/DDBJ whole genome shotgun (WGS) entry which is preliminary data.</text>
</comment>
<dbReference type="AlphaFoldDB" id="A0AAV3XWJ1"/>
<dbReference type="EMBL" id="BLXT01000167">
    <property type="protein sequence ID" value="GFN74784.1"/>
    <property type="molecule type" value="Genomic_DNA"/>
</dbReference>
<sequence length="119" mass="12857">MNGSNRISSNINGSNKISSNRISSNRISSNINGSNRISSNINGSNKISSNRISSNRISSNTVVWGNDPVVSTAVGEFIECAFDWTGSTLLRTTSTGQAVENVEVGKTLMKRYNFTEDGY</sequence>
<dbReference type="Proteomes" id="UP000735302">
    <property type="component" value="Unassembled WGS sequence"/>
</dbReference>